<reference evidence="2 3" key="1">
    <citation type="submission" date="2016-11" db="EMBL/GenBank/DDBJ databases">
        <authorList>
            <person name="Jaros S."/>
            <person name="Januszkiewicz K."/>
            <person name="Wedrychowicz H."/>
        </authorList>
    </citation>
    <scope>NUCLEOTIDE SEQUENCE [LARGE SCALE GENOMIC DNA]</scope>
    <source>
        <strain evidence="2 3">DSM 25479</strain>
    </source>
</reference>
<keyword evidence="3" id="KW-1185">Reference proteome</keyword>
<name>A0A1M6BMX2_9FLAO</name>
<dbReference type="STRING" id="1118202.SAMN05443429_10257"/>
<proteinExistence type="predicted"/>
<dbReference type="RefSeq" id="WP_073178123.1">
    <property type="nucleotide sequence ID" value="NZ_FQYI01000002.1"/>
</dbReference>
<dbReference type="EMBL" id="FQYI01000002">
    <property type="protein sequence ID" value="SHI49898.1"/>
    <property type="molecule type" value="Genomic_DNA"/>
</dbReference>
<evidence type="ECO:0000256" key="1">
    <source>
        <dbReference type="SAM" id="SignalP"/>
    </source>
</evidence>
<protein>
    <recommendedName>
        <fullName evidence="4">Outer membrane receptor proteins, mostly Fe transport</fullName>
    </recommendedName>
</protein>
<evidence type="ECO:0000313" key="3">
    <source>
        <dbReference type="Proteomes" id="UP000184335"/>
    </source>
</evidence>
<dbReference type="Proteomes" id="UP000184335">
    <property type="component" value="Unassembled WGS sequence"/>
</dbReference>
<gene>
    <name evidence="2" type="ORF">SAMN05443429_10257</name>
</gene>
<evidence type="ECO:0000313" key="2">
    <source>
        <dbReference type="EMBL" id="SHI49898.1"/>
    </source>
</evidence>
<organism evidence="2 3">
    <name type="scientific">Cruoricaptor ignavus</name>
    <dbReference type="NCBI Taxonomy" id="1118202"/>
    <lineage>
        <taxon>Bacteria</taxon>
        <taxon>Pseudomonadati</taxon>
        <taxon>Bacteroidota</taxon>
        <taxon>Flavobacteriia</taxon>
        <taxon>Flavobacteriales</taxon>
        <taxon>Weeksellaceae</taxon>
        <taxon>Cruoricaptor</taxon>
    </lineage>
</organism>
<dbReference type="OrthoDB" id="1075473at2"/>
<feature type="chain" id="PRO_5012951737" description="Outer membrane receptor proteins, mostly Fe transport" evidence="1">
    <location>
        <begin position="23"/>
        <end position="651"/>
    </location>
</feature>
<evidence type="ECO:0008006" key="4">
    <source>
        <dbReference type="Google" id="ProtNLM"/>
    </source>
</evidence>
<dbReference type="AlphaFoldDB" id="A0A1M6BMX2"/>
<keyword evidence="1" id="KW-0732">Signal</keyword>
<dbReference type="SUPFAM" id="SSF56935">
    <property type="entry name" value="Porins"/>
    <property type="match status" value="1"/>
</dbReference>
<feature type="signal peptide" evidence="1">
    <location>
        <begin position="1"/>
        <end position="22"/>
    </location>
</feature>
<sequence>MPWLKNKLLFLLFFLVCSPFYTQKRSDSVNSNKINEVVLVGKNPISEKFSVVKIEKLDIYFNPVSKGDPLHAISILPASTNTDETANPVLRGGTADRTRVFINGAPVLNPVRNSQTNGLGNFSLLNTEIIGKQYVYASNPPLSYSNSSAGIIEIETNKNLSQENILVSAALSNFGMMINKWLSEKAFLQTYGNYQFSDALLFLNSGNLPNLKEFSSNDFGLNIRNNFSDRFSVNSFNYFINEKYASINNLYNYTGSAAAAQERFFTINNADYLYSKSKFRISTVFDVGNKNFNFGSIDSKSSNVQFMLSFSHKYRLSKKFTLQYGFDFFNTAYSFNEIKPLYFFALQKEFPQYKQIDNIDFNYSEIYTYADYAPSKKSNISVAFRKNILPKNQTSDFLSAQVSGHYNISPKNRFIFSMGQYHSYSTPNYFNHNIFLLKSQQIALDYYHQEKKLNISSAIYYKKDSGDFIFENPDSYSKINTFGIEISTNYDFSKNLSFSLANTYMNQYAYANNTKFNTSNNLKYFIKAQIVYNNPKYVTVSLSLIKRPGNFITSVSNAIWVPTLQVFQPEFDNINGFELNNYNKIDFSVNKVFRTGNSNSLITFLSINNILNNKNEMSQYYNTNYASRFYNFYQQRVFYFGLQYRINTAFK</sequence>
<accession>A0A1M6BMX2</accession>